<comment type="caution">
    <text evidence="1">The sequence shown here is derived from an EMBL/GenBank/DDBJ whole genome shotgun (WGS) entry which is preliminary data.</text>
</comment>
<dbReference type="EMBL" id="BARS01002911">
    <property type="protein sequence ID" value="GAF74700.1"/>
    <property type="molecule type" value="Genomic_DNA"/>
</dbReference>
<dbReference type="AlphaFoldDB" id="X0TF65"/>
<reference evidence="1" key="1">
    <citation type="journal article" date="2014" name="Front. Microbiol.">
        <title>High frequency of phylogenetically diverse reductive dehalogenase-homologous genes in deep subseafloor sedimentary metagenomes.</title>
        <authorList>
            <person name="Kawai M."/>
            <person name="Futagami T."/>
            <person name="Toyoda A."/>
            <person name="Takaki Y."/>
            <person name="Nishi S."/>
            <person name="Hori S."/>
            <person name="Arai W."/>
            <person name="Tsubouchi T."/>
            <person name="Morono Y."/>
            <person name="Uchiyama I."/>
            <person name="Ito T."/>
            <person name="Fujiyama A."/>
            <person name="Inagaki F."/>
            <person name="Takami H."/>
        </authorList>
    </citation>
    <scope>NUCLEOTIDE SEQUENCE</scope>
    <source>
        <strain evidence="1">Expedition CK06-06</strain>
    </source>
</reference>
<gene>
    <name evidence="1" type="ORF">S01H1_05596</name>
</gene>
<proteinExistence type="predicted"/>
<protein>
    <recommendedName>
        <fullName evidence="2">HEAT repeat domain-containing protein</fullName>
    </recommendedName>
</protein>
<accession>X0TF65</accession>
<organism evidence="1">
    <name type="scientific">marine sediment metagenome</name>
    <dbReference type="NCBI Taxonomy" id="412755"/>
    <lineage>
        <taxon>unclassified sequences</taxon>
        <taxon>metagenomes</taxon>
        <taxon>ecological metagenomes</taxon>
    </lineage>
</organism>
<feature type="non-terminal residue" evidence="1">
    <location>
        <position position="1"/>
    </location>
</feature>
<evidence type="ECO:0008006" key="2">
    <source>
        <dbReference type="Google" id="ProtNLM"/>
    </source>
</evidence>
<evidence type="ECO:0000313" key="1">
    <source>
        <dbReference type="EMBL" id="GAF74700.1"/>
    </source>
</evidence>
<name>X0TF65_9ZZZZ</name>
<sequence>VGAILGLALEEETLEFVNSLKYPYGSLYLIAKRYYNNDKLVSIILRKLEESENPNFISEILKAILVLKENIENWEDLIIENVRNFQIVDGSLINDMQESNLISQGLIVNLLNEGDKWSLEFIRESLIDNPEMLEQWHDVKNEFIKILKLTTVKNSDEKNALLKKKEMILKVIIDLQVEELVNICLENLQSLEDKNLKKLAVFSILKFGKESLLLELKELMKKDADLAKVVLNLIDILDRNEWKFFY</sequence>